<dbReference type="SMART" id="SM00387">
    <property type="entry name" value="HATPase_c"/>
    <property type="match status" value="1"/>
</dbReference>
<dbReference type="InterPro" id="IPR036890">
    <property type="entry name" value="HATPase_C_sf"/>
</dbReference>
<dbReference type="Proteomes" id="UP000582837">
    <property type="component" value="Unassembled WGS sequence"/>
</dbReference>
<evidence type="ECO:0000256" key="9">
    <source>
        <dbReference type="ARBA" id="ARBA00023012"/>
    </source>
</evidence>
<dbReference type="PROSITE" id="PS50109">
    <property type="entry name" value="HIS_KIN"/>
    <property type="match status" value="1"/>
</dbReference>
<dbReference type="GO" id="GO:0046983">
    <property type="term" value="F:protein dimerization activity"/>
    <property type="evidence" value="ECO:0007669"/>
    <property type="project" value="InterPro"/>
</dbReference>
<dbReference type="RefSeq" id="WP_183685569.1">
    <property type="nucleotide sequence ID" value="NZ_JABDTL010000002.1"/>
</dbReference>
<evidence type="ECO:0000256" key="8">
    <source>
        <dbReference type="ARBA" id="ARBA00022840"/>
    </source>
</evidence>
<comment type="caution">
    <text evidence="14">The sequence shown here is derived from an EMBL/GenBank/DDBJ whole genome shotgun (WGS) entry which is preliminary data.</text>
</comment>
<dbReference type="PROSITE" id="PS50885">
    <property type="entry name" value="HAMP"/>
    <property type="match status" value="1"/>
</dbReference>
<feature type="transmembrane region" description="Helical" evidence="11">
    <location>
        <begin position="34"/>
        <end position="52"/>
    </location>
</feature>
<evidence type="ECO:0000256" key="7">
    <source>
        <dbReference type="ARBA" id="ARBA00022777"/>
    </source>
</evidence>
<keyword evidence="6" id="KW-0547">Nucleotide-binding</keyword>
<keyword evidence="8" id="KW-0067">ATP-binding</keyword>
<keyword evidence="11" id="KW-0812">Transmembrane</keyword>
<dbReference type="GO" id="GO:0000155">
    <property type="term" value="F:phosphorelay sensor kinase activity"/>
    <property type="evidence" value="ECO:0007669"/>
    <property type="project" value="InterPro"/>
</dbReference>
<sequence length="355" mass="38179">MTGAAPAAGPAPHGDPASPSAPAKGGRGLLRIPLLQKLVVTDVLINVVAYMVMRGASPQYVDEIMIASLLVTLLLNTGLVYWSLLPLRTLEMTAGRVAAGDLAARVSFSRLADRNVSRIGTTINSLLDQLLADQARVRYLTAQVIGAADAERARLARELHDSTAQSLSAVEMLLTATWNDTGPDAPKGVLRERIGVMREVVTDALREVRTMSHRVHPSALEHLPLETALEVLARRTLEQTGVHSEMEARVHAPLSPRVASVLYRVAQEAIGNALRHGRPETVSVRLEVDYTRARLTIHDDGGGFDVARAESARTGMGLFVMRERLVLVNGELGIESGIGRGTTVRAVAPNVMEKA</sequence>
<feature type="domain" description="Histidine kinase" evidence="12">
    <location>
        <begin position="154"/>
        <end position="352"/>
    </location>
</feature>
<reference evidence="14 15" key="1">
    <citation type="submission" date="2020-08" db="EMBL/GenBank/DDBJ databases">
        <title>Genomic Encyclopedia of Type Strains, Phase IV (KMG-IV): sequencing the most valuable type-strain genomes for metagenomic binning, comparative biology and taxonomic classification.</title>
        <authorList>
            <person name="Goeker M."/>
        </authorList>
    </citation>
    <scope>NUCLEOTIDE SEQUENCE [LARGE SCALE GENOMIC DNA]</scope>
    <source>
        <strain evidence="14 15">DSM 29007</strain>
    </source>
</reference>
<dbReference type="InterPro" id="IPR011712">
    <property type="entry name" value="Sig_transdc_His_kin_sub3_dim/P"/>
</dbReference>
<evidence type="ECO:0000256" key="2">
    <source>
        <dbReference type="ARBA" id="ARBA00004370"/>
    </source>
</evidence>
<accession>A0A841GRW3</accession>
<comment type="subcellular location">
    <subcellularLocation>
        <location evidence="2">Membrane</location>
    </subcellularLocation>
</comment>
<evidence type="ECO:0000256" key="1">
    <source>
        <dbReference type="ARBA" id="ARBA00000085"/>
    </source>
</evidence>
<dbReference type="GO" id="GO:0016020">
    <property type="term" value="C:membrane"/>
    <property type="evidence" value="ECO:0007669"/>
    <property type="project" value="UniProtKB-SubCell"/>
</dbReference>
<evidence type="ECO:0000256" key="10">
    <source>
        <dbReference type="SAM" id="MobiDB-lite"/>
    </source>
</evidence>
<feature type="domain" description="HAMP" evidence="13">
    <location>
        <begin position="81"/>
        <end position="135"/>
    </location>
</feature>
<dbReference type="InterPro" id="IPR005467">
    <property type="entry name" value="His_kinase_dom"/>
</dbReference>
<name>A0A841GRW3_9BACT</name>
<dbReference type="EMBL" id="JACHIA010000003">
    <property type="protein sequence ID" value="MBB6069920.1"/>
    <property type="molecule type" value="Genomic_DNA"/>
</dbReference>
<keyword evidence="5" id="KW-0808">Transferase</keyword>
<dbReference type="CDD" id="cd16917">
    <property type="entry name" value="HATPase_UhpB-NarQ-NarX-like"/>
    <property type="match status" value="1"/>
</dbReference>
<protein>
    <recommendedName>
        <fullName evidence="3">histidine kinase</fullName>
        <ecNumber evidence="3">2.7.13.3</ecNumber>
    </recommendedName>
</protein>
<dbReference type="PANTHER" id="PTHR24421">
    <property type="entry name" value="NITRATE/NITRITE SENSOR PROTEIN NARX-RELATED"/>
    <property type="match status" value="1"/>
</dbReference>
<evidence type="ECO:0000259" key="12">
    <source>
        <dbReference type="PROSITE" id="PS50109"/>
    </source>
</evidence>
<dbReference type="Pfam" id="PF07730">
    <property type="entry name" value="HisKA_3"/>
    <property type="match status" value="1"/>
</dbReference>
<evidence type="ECO:0000256" key="4">
    <source>
        <dbReference type="ARBA" id="ARBA00022553"/>
    </source>
</evidence>
<dbReference type="Gene3D" id="3.30.565.10">
    <property type="entry name" value="Histidine kinase-like ATPase, C-terminal domain"/>
    <property type="match status" value="1"/>
</dbReference>
<proteinExistence type="predicted"/>
<keyword evidence="15" id="KW-1185">Reference proteome</keyword>
<evidence type="ECO:0000256" key="6">
    <source>
        <dbReference type="ARBA" id="ARBA00022741"/>
    </source>
</evidence>
<evidence type="ECO:0000256" key="11">
    <source>
        <dbReference type="SAM" id="Phobius"/>
    </source>
</evidence>
<feature type="region of interest" description="Disordered" evidence="10">
    <location>
        <begin position="1"/>
        <end position="23"/>
    </location>
</feature>
<dbReference type="GO" id="GO:0005524">
    <property type="term" value="F:ATP binding"/>
    <property type="evidence" value="ECO:0007669"/>
    <property type="project" value="UniProtKB-KW"/>
</dbReference>
<evidence type="ECO:0000256" key="5">
    <source>
        <dbReference type="ARBA" id="ARBA00022679"/>
    </source>
</evidence>
<evidence type="ECO:0000313" key="15">
    <source>
        <dbReference type="Proteomes" id="UP000582837"/>
    </source>
</evidence>
<evidence type="ECO:0000256" key="3">
    <source>
        <dbReference type="ARBA" id="ARBA00012438"/>
    </source>
</evidence>
<dbReference type="InterPro" id="IPR050482">
    <property type="entry name" value="Sensor_HK_TwoCompSys"/>
</dbReference>
<evidence type="ECO:0000313" key="14">
    <source>
        <dbReference type="EMBL" id="MBB6069920.1"/>
    </source>
</evidence>
<dbReference type="Pfam" id="PF02518">
    <property type="entry name" value="HATPase_c"/>
    <property type="match status" value="1"/>
</dbReference>
<dbReference type="Gene3D" id="1.20.5.1930">
    <property type="match status" value="1"/>
</dbReference>
<organism evidence="14 15">
    <name type="scientific">Longimicrobium terrae</name>
    <dbReference type="NCBI Taxonomy" id="1639882"/>
    <lineage>
        <taxon>Bacteria</taxon>
        <taxon>Pseudomonadati</taxon>
        <taxon>Gemmatimonadota</taxon>
        <taxon>Longimicrobiia</taxon>
        <taxon>Longimicrobiales</taxon>
        <taxon>Longimicrobiaceae</taxon>
        <taxon>Longimicrobium</taxon>
    </lineage>
</organism>
<keyword evidence="11" id="KW-0472">Membrane</keyword>
<dbReference type="AlphaFoldDB" id="A0A841GRW3"/>
<keyword evidence="7 14" id="KW-0418">Kinase</keyword>
<keyword evidence="11" id="KW-1133">Transmembrane helix</keyword>
<dbReference type="PANTHER" id="PTHR24421:SF10">
    <property type="entry name" value="NITRATE_NITRITE SENSOR PROTEIN NARQ"/>
    <property type="match status" value="1"/>
</dbReference>
<dbReference type="EC" id="2.7.13.3" evidence="3"/>
<keyword evidence="9" id="KW-0902">Two-component regulatory system</keyword>
<dbReference type="SUPFAM" id="SSF55874">
    <property type="entry name" value="ATPase domain of HSP90 chaperone/DNA topoisomerase II/histidine kinase"/>
    <property type="match status" value="1"/>
</dbReference>
<dbReference type="InterPro" id="IPR003594">
    <property type="entry name" value="HATPase_dom"/>
</dbReference>
<comment type="catalytic activity">
    <reaction evidence="1">
        <text>ATP + protein L-histidine = ADP + protein N-phospho-L-histidine.</text>
        <dbReference type="EC" id="2.7.13.3"/>
    </reaction>
</comment>
<feature type="transmembrane region" description="Helical" evidence="11">
    <location>
        <begin position="64"/>
        <end position="84"/>
    </location>
</feature>
<evidence type="ECO:0000259" key="13">
    <source>
        <dbReference type="PROSITE" id="PS50885"/>
    </source>
</evidence>
<dbReference type="InterPro" id="IPR003660">
    <property type="entry name" value="HAMP_dom"/>
</dbReference>
<keyword evidence="4" id="KW-0597">Phosphoprotein</keyword>
<gene>
    <name evidence="14" type="ORF">HNQ61_001537</name>
</gene>